<dbReference type="SUPFAM" id="SSF54197">
    <property type="entry name" value="HIT-like"/>
    <property type="match status" value="1"/>
</dbReference>
<reference evidence="3" key="1">
    <citation type="submission" date="2021-01" db="EMBL/GenBank/DDBJ databases">
        <title>Whole genome shotgun sequence of Rhizocola hellebori NBRC 109834.</title>
        <authorList>
            <person name="Komaki H."/>
            <person name="Tamura T."/>
        </authorList>
    </citation>
    <scope>NUCLEOTIDE SEQUENCE</scope>
    <source>
        <strain evidence="3">NBRC 109834</strain>
    </source>
</reference>
<dbReference type="InterPro" id="IPR036265">
    <property type="entry name" value="HIT-like_sf"/>
</dbReference>
<keyword evidence="4" id="KW-1185">Reference proteome</keyword>
<feature type="domain" description="HIT" evidence="2">
    <location>
        <begin position="17"/>
        <end position="125"/>
    </location>
</feature>
<proteinExistence type="predicted"/>
<dbReference type="EMBL" id="BONY01000055">
    <property type="protein sequence ID" value="GIH08819.1"/>
    <property type="molecule type" value="Genomic_DNA"/>
</dbReference>
<evidence type="ECO:0000313" key="4">
    <source>
        <dbReference type="Proteomes" id="UP000612899"/>
    </source>
</evidence>
<evidence type="ECO:0000256" key="1">
    <source>
        <dbReference type="PROSITE-ProRule" id="PRU00464"/>
    </source>
</evidence>
<dbReference type="InterPro" id="IPR011146">
    <property type="entry name" value="HIT-like"/>
</dbReference>
<dbReference type="PROSITE" id="PS51084">
    <property type="entry name" value="HIT_2"/>
    <property type="match status" value="1"/>
</dbReference>
<dbReference type="GO" id="GO:0003824">
    <property type="term" value="F:catalytic activity"/>
    <property type="evidence" value="ECO:0007669"/>
    <property type="project" value="InterPro"/>
</dbReference>
<organism evidence="3 4">
    <name type="scientific">Rhizocola hellebori</name>
    <dbReference type="NCBI Taxonomy" id="1392758"/>
    <lineage>
        <taxon>Bacteria</taxon>
        <taxon>Bacillati</taxon>
        <taxon>Actinomycetota</taxon>
        <taxon>Actinomycetes</taxon>
        <taxon>Micromonosporales</taxon>
        <taxon>Micromonosporaceae</taxon>
        <taxon>Rhizocola</taxon>
    </lineage>
</organism>
<protein>
    <recommendedName>
        <fullName evidence="2">HIT domain-containing protein</fullName>
    </recommendedName>
</protein>
<comment type="caution">
    <text evidence="3">The sequence shown here is derived from an EMBL/GenBank/DDBJ whole genome shotgun (WGS) entry which is preliminary data.</text>
</comment>
<gene>
    <name evidence="3" type="ORF">Rhe02_68860</name>
</gene>
<name>A0A8J3QDM1_9ACTN</name>
<dbReference type="RefSeq" id="WP_239124233.1">
    <property type="nucleotide sequence ID" value="NZ_BONY01000055.1"/>
</dbReference>
<feature type="short sequence motif" description="Histidine triad motif" evidence="1">
    <location>
        <begin position="109"/>
        <end position="113"/>
    </location>
</feature>
<dbReference type="Proteomes" id="UP000612899">
    <property type="component" value="Unassembled WGS sequence"/>
</dbReference>
<accession>A0A8J3QDM1</accession>
<dbReference type="AlphaFoldDB" id="A0A8J3QDM1"/>
<dbReference type="Gene3D" id="3.30.428.10">
    <property type="entry name" value="HIT-like"/>
    <property type="match status" value="1"/>
</dbReference>
<sequence>MGRHSSAPLLPDGEPDWLAEARSGDNPLVMAKLDSGYVVFGDTQFLPGYCVLLSDVDEANHLTDLPLAQQRQFLNDMALLGQAIYNACSGYDPSFRRVNYEILGNLYEHLHAHVTARYSWEPAEYRQGPVARYPLEMRKAIEHDTIRSERAEEFDTLREAIGAELNRLVSI</sequence>
<evidence type="ECO:0000313" key="3">
    <source>
        <dbReference type="EMBL" id="GIH08819.1"/>
    </source>
</evidence>
<evidence type="ECO:0000259" key="2">
    <source>
        <dbReference type="PROSITE" id="PS51084"/>
    </source>
</evidence>